<dbReference type="PANTHER" id="PTHR11136">
    <property type="entry name" value="FOLYLPOLYGLUTAMATE SYNTHASE-RELATED"/>
    <property type="match status" value="1"/>
</dbReference>
<dbReference type="PANTHER" id="PTHR11136:SF0">
    <property type="entry name" value="DIHYDROFOLATE SYNTHETASE-RELATED"/>
    <property type="match status" value="1"/>
</dbReference>
<accession>A0A067SH91</accession>
<evidence type="ECO:0000256" key="2">
    <source>
        <dbReference type="ARBA" id="ARBA00022598"/>
    </source>
</evidence>
<evidence type="ECO:0000256" key="7">
    <source>
        <dbReference type="SAM" id="MobiDB-lite"/>
    </source>
</evidence>
<dbReference type="SUPFAM" id="SSF53623">
    <property type="entry name" value="MurD-like peptide ligases, catalytic domain"/>
    <property type="match status" value="1"/>
</dbReference>
<feature type="region of interest" description="Disordered" evidence="7">
    <location>
        <begin position="332"/>
        <end position="363"/>
    </location>
</feature>
<keyword evidence="4" id="KW-0547">Nucleotide-binding</keyword>
<keyword evidence="5" id="KW-0067">ATP-binding</keyword>
<evidence type="ECO:0000313" key="8">
    <source>
        <dbReference type="EMBL" id="KDR67084.1"/>
    </source>
</evidence>
<dbReference type="UniPathway" id="UPA00850"/>
<name>A0A067SH91_GALM3</name>
<protein>
    <recommendedName>
        <fullName evidence="10">Mur ligase central domain-containing protein</fullName>
    </recommendedName>
</protein>
<dbReference type="GO" id="GO:0008841">
    <property type="term" value="F:dihydrofolate synthase activity"/>
    <property type="evidence" value="ECO:0007669"/>
    <property type="project" value="TreeGrafter"/>
</dbReference>
<dbReference type="Gene3D" id="3.40.1190.10">
    <property type="entry name" value="Mur-like, catalytic domain"/>
    <property type="match status" value="1"/>
</dbReference>
<dbReference type="AlphaFoldDB" id="A0A067SH91"/>
<organism evidence="8 9">
    <name type="scientific">Galerina marginata (strain CBS 339.88)</name>
    <dbReference type="NCBI Taxonomy" id="685588"/>
    <lineage>
        <taxon>Eukaryota</taxon>
        <taxon>Fungi</taxon>
        <taxon>Dikarya</taxon>
        <taxon>Basidiomycota</taxon>
        <taxon>Agaricomycotina</taxon>
        <taxon>Agaricomycetes</taxon>
        <taxon>Agaricomycetidae</taxon>
        <taxon>Agaricales</taxon>
        <taxon>Agaricineae</taxon>
        <taxon>Strophariaceae</taxon>
        <taxon>Galerina</taxon>
    </lineage>
</organism>
<dbReference type="InterPro" id="IPR001645">
    <property type="entry name" value="Folylpolyglutamate_synth"/>
</dbReference>
<dbReference type="GO" id="GO:0005524">
    <property type="term" value="F:ATP binding"/>
    <property type="evidence" value="ECO:0007669"/>
    <property type="project" value="UniProtKB-KW"/>
</dbReference>
<dbReference type="GO" id="GO:0004326">
    <property type="term" value="F:tetrahydrofolylpolyglutamate synthase activity"/>
    <property type="evidence" value="ECO:0007669"/>
    <property type="project" value="InterPro"/>
</dbReference>
<gene>
    <name evidence="8" type="ORF">GALMADRAFT_80109</name>
</gene>
<proteinExistence type="inferred from homology"/>
<dbReference type="PROSITE" id="PS01012">
    <property type="entry name" value="FOLYLPOLYGLU_SYNT_2"/>
    <property type="match status" value="1"/>
</dbReference>
<evidence type="ECO:0008006" key="10">
    <source>
        <dbReference type="Google" id="ProtNLM"/>
    </source>
</evidence>
<dbReference type="InterPro" id="IPR036565">
    <property type="entry name" value="Mur-like_cat_sf"/>
</dbReference>
<dbReference type="InterPro" id="IPR036615">
    <property type="entry name" value="Mur_ligase_C_dom_sf"/>
</dbReference>
<keyword evidence="6" id="KW-0460">Magnesium</keyword>
<keyword evidence="2" id="KW-0436">Ligase</keyword>
<dbReference type="Proteomes" id="UP000027222">
    <property type="component" value="Unassembled WGS sequence"/>
</dbReference>
<dbReference type="NCBIfam" id="TIGR01499">
    <property type="entry name" value="folC"/>
    <property type="match status" value="1"/>
</dbReference>
<evidence type="ECO:0000256" key="6">
    <source>
        <dbReference type="ARBA" id="ARBA00022842"/>
    </source>
</evidence>
<dbReference type="InterPro" id="IPR018109">
    <property type="entry name" value="Folylpolyglutamate_synth_CS"/>
</dbReference>
<evidence type="ECO:0000256" key="3">
    <source>
        <dbReference type="ARBA" id="ARBA00022723"/>
    </source>
</evidence>
<dbReference type="GO" id="GO:0005829">
    <property type="term" value="C:cytosol"/>
    <property type="evidence" value="ECO:0007669"/>
    <property type="project" value="TreeGrafter"/>
</dbReference>
<keyword evidence="3" id="KW-0479">Metal-binding</keyword>
<dbReference type="GO" id="GO:0005739">
    <property type="term" value="C:mitochondrion"/>
    <property type="evidence" value="ECO:0007669"/>
    <property type="project" value="TreeGrafter"/>
</dbReference>
<dbReference type="Gene3D" id="3.90.190.20">
    <property type="entry name" value="Mur ligase, C-terminal domain"/>
    <property type="match status" value="1"/>
</dbReference>
<dbReference type="STRING" id="685588.A0A067SH91"/>
<dbReference type="EMBL" id="KL142417">
    <property type="protein sequence ID" value="KDR67084.1"/>
    <property type="molecule type" value="Genomic_DNA"/>
</dbReference>
<reference evidence="9" key="1">
    <citation type="journal article" date="2014" name="Proc. Natl. Acad. Sci. U.S.A.">
        <title>Extensive sampling of basidiomycete genomes demonstrates inadequacy of the white-rot/brown-rot paradigm for wood decay fungi.</title>
        <authorList>
            <person name="Riley R."/>
            <person name="Salamov A.A."/>
            <person name="Brown D.W."/>
            <person name="Nagy L.G."/>
            <person name="Floudas D."/>
            <person name="Held B.W."/>
            <person name="Levasseur A."/>
            <person name="Lombard V."/>
            <person name="Morin E."/>
            <person name="Otillar R."/>
            <person name="Lindquist E.A."/>
            <person name="Sun H."/>
            <person name="LaButti K.M."/>
            <person name="Schmutz J."/>
            <person name="Jabbour D."/>
            <person name="Luo H."/>
            <person name="Baker S.E."/>
            <person name="Pisabarro A.G."/>
            <person name="Walton J.D."/>
            <person name="Blanchette R.A."/>
            <person name="Henrissat B."/>
            <person name="Martin F."/>
            <person name="Cullen D."/>
            <person name="Hibbett D.S."/>
            <person name="Grigoriev I.V."/>
        </authorList>
    </citation>
    <scope>NUCLEOTIDE SEQUENCE [LARGE SCALE GENOMIC DNA]</scope>
    <source>
        <strain evidence="9">CBS 339.88</strain>
    </source>
</reference>
<evidence type="ECO:0000256" key="5">
    <source>
        <dbReference type="ARBA" id="ARBA00022840"/>
    </source>
</evidence>
<dbReference type="HOGENOM" id="CLU_015869_2_0_1"/>
<evidence type="ECO:0000256" key="1">
    <source>
        <dbReference type="ARBA" id="ARBA00008276"/>
    </source>
</evidence>
<feature type="compositionally biased region" description="Basic and acidic residues" evidence="7">
    <location>
        <begin position="457"/>
        <end position="482"/>
    </location>
</feature>
<comment type="similarity">
    <text evidence="1">Belongs to the folylpolyglutamate synthase family.</text>
</comment>
<feature type="region of interest" description="Disordered" evidence="7">
    <location>
        <begin position="452"/>
        <end position="482"/>
    </location>
</feature>
<evidence type="ECO:0000313" key="9">
    <source>
        <dbReference type="Proteomes" id="UP000027222"/>
    </source>
</evidence>
<dbReference type="GO" id="GO:0046872">
    <property type="term" value="F:metal ion binding"/>
    <property type="evidence" value="ECO:0007669"/>
    <property type="project" value="UniProtKB-KW"/>
</dbReference>
<dbReference type="OrthoDB" id="5212574at2759"/>
<keyword evidence="9" id="KW-1185">Reference proteome</keyword>
<evidence type="ECO:0000256" key="4">
    <source>
        <dbReference type="ARBA" id="ARBA00022741"/>
    </source>
</evidence>
<sequence>MSIDLSLTRLQHLLPSLPYTRPTLHIAGTNGKGSTTSLLSSILLASAPPLRVGRFNSPHLVSVLDCITLNDAPVSLEAYKHARGEVEEADRERGTGLTSFEVLTMTALRIFENARVDIVVLEVGLGGRLDATNVVGDECIVVSALAAVDLDHQAFLGGTVGLIAREKAGIARRGKPFVLGRQGHGEVLGVVSDVVGGVGGVLSPALEVQLEEKGTDPVHALLPLHGAHQLDNLGTALGVIDALLSRAEQEPGLVSLDLKKRITLETIARGIQNAKWPGRLSFHTISVPITAPSSTTEPNPVPESVDLLVLADGAHNPASAATLGAYIQSILRPPSSSSRSPSSSSASPSSHSSSTPAPQQTSQPDAVHITYILSLSHSPPKTPLQTLGPILVPLPVPAAAAAVAAPTPALASVSVALLRFTPPEGMPWAKPVPPLELEGVVRGLMPEVEAGDLWVESEPKPRPEAERQKEGGKEGRKEEGRNRALEDALRWAAGRQVEFERLLGDGETGGGSRRGRRGRGLVVLAGSLYLVADFYRLLEGGF</sequence>